<dbReference type="RefSeq" id="WP_378240348.1">
    <property type="nucleotide sequence ID" value="NZ_JBHRWK010000025.1"/>
</dbReference>
<evidence type="ECO:0000313" key="2">
    <source>
        <dbReference type="Proteomes" id="UP001595645"/>
    </source>
</evidence>
<sequence>MIKFPLDSHDDLVDAVGTGVDTFIWRQSVQQRIESFVNDDLNDMALRIERFEKGLREEERKPAWVSSMTLTNVFVPRGHEDAGLTYSALVCFDIG</sequence>
<dbReference type="Proteomes" id="UP001595645">
    <property type="component" value="Unassembled WGS sequence"/>
</dbReference>
<organism evidence="1 2">
    <name type="scientific">Amycolatopsis speibonae</name>
    <dbReference type="NCBI Taxonomy" id="1450224"/>
    <lineage>
        <taxon>Bacteria</taxon>
        <taxon>Bacillati</taxon>
        <taxon>Actinomycetota</taxon>
        <taxon>Actinomycetes</taxon>
        <taxon>Pseudonocardiales</taxon>
        <taxon>Pseudonocardiaceae</taxon>
        <taxon>Amycolatopsis</taxon>
    </lineage>
</organism>
<accession>A0ABV7NZA5</accession>
<comment type="caution">
    <text evidence="1">The sequence shown here is derived from an EMBL/GenBank/DDBJ whole genome shotgun (WGS) entry which is preliminary data.</text>
</comment>
<keyword evidence="2" id="KW-1185">Reference proteome</keyword>
<reference evidence="2" key="1">
    <citation type="journal article" date="2019" name="Int. J. Syst. Evol. Microbiol.">
        <title>The Global Catalogue of Microorganisms (GCM) 10K type strain sequencing project: providing services to taxonomists for standard genome sequencing and annotation.</title>
        <authorList>
            <consortium name="The Broad Institute Genomics Platform"/>
            <consortium name="The Broad Institute Genome Sequencing Center for Infectious Disease"/>
            <person name="Wu L."/>
            <person name="Ma J."/>
        </authorList>
    </citation>
    <scope>NUCLEOTIDE SEQUENCE [LARGE SCALE GENOMIC DNA]</scope>
    <source>
        <strain evidence="2">CGMCC 4.7676</strain>
    </source>
</reference>
<name>A0ABV7NZA5_9PSEU</name>
<gene>
    <name evidence="1" type="ORF">ACFOSH_19280</name>
</gene>
<evidence type="ECO:0000313" key="1">
    <source>
        <dbReference type="EMBL" id="MFC3451581.1"/>
    </source>
</evidence>
<proteinExistence type="predicted"/>
<dbReference type="EMBL" id="JBHRWK010000025">
    <property type="protein sequence ID" value="MFC3451581.1"/>
    <property type="molecule type" value="Genomic_DNA"/>
</dbReference>
<protein>
    <submittedName>
        <fullName evidence="1">Uncharacterized protein</fullName>
    </submittedName>
</protein>